<evidence type="ECO:0000313" key="5">
    <source>
        <dbReference type="Proteomes" id="UP000542674"/>
    </source>
</evidence>
<dbReference type="RefSeq" id="WP_184665936.1">
    <property type="nucleotide sequence ID" value="NZ_BAABAI010000004.1"/>
</dbReference>
<feature type="region of interest" description="Disordered" evidence="2">
    <location>
        <begin position="361"/>
        <end position="419"/>
    </location>
</feature>
<keyword evidence="5" id="KW-1185">Reference proteome</keyword>
<evidence type="ECO:0000313" key="4">
    <source>
        <dbReference type="EMBL" id="MBB4963109.1"/>
    </source>
</evidence>
<accession>A0A7W7WTH2</accession>
<gene>
    <name evidence="4" type="ORF">F4559_000468</name>
</gene>
<feature type="compositionally biased region" description="Gly residues" evidence="2">
    <location>
        <begin position="204"/>
        <end position="214"/>
    </location>
</feature>
<dbReference type="Proteomes" id="UP000542674">
    <property type="component" value="Unassembled WGS sequence"/>
</dbReference>
<feature type="domain" description="PPE" evidence="3">
    <location>
        <begin position="18"/>
        <end position="162"/>
    </location>
</feature>
<dbReference type="InterPro" id="IPR038332">
    <property type="entry name" value="PPE_sf"/>
</dbReference>
<dbReference type="SUPFAM" id="SSF140459">
    <property type="entry name" value="PE/PPE dimer-like"/>
    <property type="match status" value="1"/>
</dbReference>
<evidence type="ECO:0000256" key="2">
    <source>
        <dbReference type="SAM" id="MobiDB-lite"/>
    </source>
</evidence>
<feature type="compositionally biased region" description="Basic and acidic residues" evidence="2">
    <location>
        <begin position="275"/>
        <end position="288"/>
    </location>
</feature>
<feature type="compositionally biased region" description="Gly residues" evidence="2">
    <location>
        <begin position="305"/>
        <end position="321"/>
    </location>
</feature>
<protein>
    <recommendedName>
        <fullName evidence="3">PPE domain-containing protein</fullName>
    </recommendedName>
</protein>
<organism evidence="4 5">
    <name type="scientific">Saccharothrix violaceirubra</name>
    <dbReference type="NCBI Taxonomy" id="413306"/>
    <lineage>
        <taxon>Bacteria</taxon>
        <taxon>Bacillati</taxon>
        <taxon>Actinomycetota</taxon>
        <taxon>Actinomycetes</taxon>
        <taxon>Pseudonocardiales</taxon>
        <taxon>Pseudonocardiaceae</taxon>
        <taxon>Saccharothrix</taxon>
    </lineage>
</organism>
<feature type="region of interest" description="Disordered" evidence="2">
    <location>
        <begin position="204"/>
        <end position="321"/>
    </location>
</feature>
<dbReference type="Pfam" id="PF00823">
    <property type="entry name" value="PPE"/>
    <property type="match status" value="1"/>
</dbReference>
<name>A0A7W7WTH2_9PSEU</name>
<feature type="compositionally biased region" description="Polar residues" evidence="2">
    <location>
        <begin position="289"/>
        <end position="299"/>
    </location>
</feature>
<sequence>MPEGHRWSGYSHQELYEKIHAGPGPQASFASIERWAGIADALTDIDADLHEGILRSGAHWEGTAADQARHTMNPLASWAGNAREGADTMKLSAELQADYIAKARAEMPAPVKVTAPEAGGLETFLTHLIGGQTDNEIQEKARDAAEERAREVMATYASSTSGNTATLGTFHQPPQMSVQAPAVVRNENQHVFHHGWGWGGPRGGWNGGWRGGRPGSRQGSGWTRRPVPTWTGGDTRPSWTPPSGGATTRPATGPLVPHHGPTGGPGAVIGGGTTRRGDDQDRDRDKRSSTVTTGHNDTVSSGTSSGSGSGGSGSGSGGSGSGGFGSGAGGAAAAGAGLPLPSGTTTASSAEFGAFAAANAQQSTLGPGSASGSMLGATGAQGGGDTVHKRSTPAPAQPAFDPFGVGPQAAEDEEDEVHEAADYLRETDDVYGVGGMISPAVIGESPTRR</sequence>
<comment type="caution">
    <text evidence="4">The sequence shown here is derived from an EMBL/GenBank/DDBJ whole genome shotgun (WGS) entry which is preliminary data.</text>
</comment>
<dbReference type="InterPro" id="IPR000030">
    <property type="entry name" value="PPE_dom"/>
</dbReference>
<reference evidence="4 5" key="1">
    <citation type="submission" date="2020-08" db="EMBL/GenBank/DDBJ databases">
        <title>Sequencing the genomes of 1000 actinobacteria strains.</title>
        <authorList>
            <person name="Klenk H.-P."/>
        </authorList>
    </citation>
    <scope>NUCLEOTIDE SEQUENCE [LARGE SCALE GENOMIC DNA]</scope>
    <source>
        <strain evidence="4 5">DSM 45084</strain>
    </source>
</reference>
<feature type="compositionally biased region" description="Low complexity" evidence="2">
    <location>
        <begin position="333"/>
        <end position="347"/>
    </location>
</feature>
<dbReference type="AlphaFoldDB" id="A0A7W7WTH2"/>
<evidence type="ECO:0000256" key="1">
    <source>
        <dbReference type="ARBA" id="ARBA00010652"/>
    </source>
</evidence>
<dbReference type="Gene3D" id="1.20.1260.20">
    <property type="entry name" value="PPE superfamily"/>
    <property type="match status" value="1"/>
</dbReference>
<evidence type="ECO:0000259" key="3">
    <source>
        <dbReference type="Pfam" id="PF00823"/>
    </source>
</evidence>
<dbReference type="EMBL" id="JACHJS010000001">
    <property type="protein sequence ID" value="MBB4963109.1"/>
    <property type="molecule type" value="Genomic_DNA"/>
</dbReference>
<comment type="similarity">
    <text evidence="1">Belongs to the mycobacterial PPE family.</text>
</comment>
<feature type="compositionally biased region" description="Gly residues" evidence="2">
    <location>
        <begin position="261"/>
        <end position="274"/>
    </location>
</feature>
<feature type="region of interest" description="Disordered" evidence="2">
    <location>
        <begin position="328"/>
        <end position="347"/>
    </location>
</feature>
<proteinExistence type="inferred from homology"/>